<dbReference type="AlphaFoldDB" id="A0A5D4REK1"/>
<reference evidence="2 3" key="1">
    <citation type="submission" date="2019-08" db="EMBL/GenBank/DDBJ databases">
        <title>Bacillus genomes from the desert of Cuatro Cienegas, Coahuila.</title>
        <authorList>
            <person name="Olmedo-Alvarez G."/>
        </authorList>
    </citation>
    <scope>NUCLEOTIDE SEQUENCE [LARGE SCALE GENOMIC DNA]</scope>
    <source>
        <strain evidence="2 3">CH446_14T</strain>
    </source>
</reference>
<keyword evidence="1" id="KW-1133">Transmembrane helix</keyword>
<comment type="caution">
    <text evidence="2">The sequence shown here is derived from an EMBL/GenBank/DDBJ whole genome shotgun (WGS) entry which is preliminary data.</text>
</comment>
<organism evidence="2 3">
    <name type="scientific">Bacillus infantis</name>
    <dbReference type="NCBI Taxonomy" id="324767"/>
    <lineage>
        <taxon>Bacteria</taxon>
        <taxon>Bacillati</taxon>
        <taxon>Bacillota</taxon>
        <taxon>Bacilli</taxon>
        <taxon>Bacillales</taxon>
        <taxon>Bacillaceae</taxon>
        <taxon>Bacillus</taxon>
    </lineage>
</organism>
<dbReference type="Proteomes" id="UP000322139">
    <property type="component" value="Unassembled WGS sequence"/>
</dbReference>
<evidence type="ECO:0000313" key="2">
    <source>
        <dbReference type="EMBL" id="TYS49250.1"/>
    </source>
</evidence>
<name>A0A5D4REK1_9BACI</name>
<accession>A0A5D4REK1</accession>
<gene>
    <name evidence="2" type="ORF">FZD51_08510</name>
</gene>
<keyword evidence="1" id="KW-0812">Transmembrane</keyword>
<protein>
    <submittedName>
        <fullName evidence="2">Cytochrome c oxidase subunit 2A</fullName>
    </submittedName>
</protein>
<keyword evidence="1" id="KW-0472">Membrane</keyword>
<feature type="transmembrane region" description="Helical" evidence="1">
    <location>
        <begin position="24"/>
        <end position="45"/>
    </location>
</feature>
<evidence type="ECO:0000313" key="3">
    <source>
        <dbReference type="Proteomes" id="UP000322139"/>
    </source>
</evidence>
<proteinExistence type="predicted"/>
<sequence>MANTELGRKNKTKIEDASSLKGTLASVFILGLFLIGVWAGVYFLFTDRF</sequence>
<evidence type="ECO:0000256" key="1">
    <source>
        <dbReference type="SAM" id="Phobius"/>
    </source>
</evidence>
<dbReference type="EMBL" id="VTER01000004">
    <property type="protein sequence ID" value="TYS49250.1"/>
    <property type="molecule type" value="Genomic_DNA"/>
</dbReference>
<dbReference type="RefSeq" id="WP_009791219.1">
    <property type="nucleotide sequence ID" value="NZ_JAHXNN010000002.1"/>
</dbReference>